<name>A0A1G1TLA9_9BACT</name>
<dbReference type="AlphaFoldDB" id="A0A1G1TLA9"/>
<comment type="caution">
    <text evidence="1">The sequence shown here is derived from an EMBL/GenBank/DDBJ whole genome shotgun (WGS) entry which is preliminary data.</text>
</comment>
<reference evidence="1 2" key="1">
    <citation type="submission" date="2016-08" db="EMBL/GenBank/DDBJ databases">
        <title>Hymenobacter coccineus sp. nov., Hymenobacter lapidarius sp. nov. and Hymenobacter glacialis sp. nov., isolated from Antarctic soil.</title>
        <authorList>
            <person name="Sedlacek I."/>
            <person name="Kralova S."/>
            <person name="Kyrova K."/>
            <person name="Maslanova I."/>
            <person name="Stankova E."/>
            <person name="Vrbovska V."/>
            <person name="Nemec M."/>
            <person name="Bartak M."/>
            <person name="Svec P."/>
            <person name="Busse H.-J."/>
            <person name="Pantucek R."/>
        </authorList>
    </citation>
    <scope>NUCLEOTIDE SEQUENCE [LARGE SCALE GENOMIC DNA]</scope>
    <source>
        <strain evidence="1 2">CCM 8649</strain>
    </source>
</reference>
<keyword evidence="2" id="KW-1185">Reference proteome</keyword>
<accession>A0A1G1TLA9</accession>
<evidence type="ECO:0000313" key="2">
    <source>
        <dbReference type="Proteomes" id="UP000177506"/>
    </source>
</evidence>
<sequence length="132" mass="14185">MFEQFATNHAYAGIAFVWLPAADAAPAGPLLAAPFFCTFAQGQLVTATCSPQSSRYAGCFTRCMPMPRCRAAAVTQAFPLKGCPAPKHWSGAGPENLRAATWTVSSAAEEVALLLLILPEQNLSSRQRFKYC</sequence>
<organism evidence="1 2">
    <name type="scientific">Hymenobacter coccineus</name>
    <dbReference type="NCBI Taxonomy" id="1908235"/>
    <lineage>
        <taxon>Bacteria</taxon>
        <taxon>Pseudomonadati</taxon>
        <taxon>Bacteroidota</taxon>
        <taxon>Cytophagia</taxon>
        <taxon>Cytophagales</taxon>
        <taxon>Hymenobacteraceae</taxon>
        <taxon>Hymenobacter</taxon>
    </lineage>
</organism>
<protein>
    <submittedName>
        <fullName evidence="1">Uncharacterized protein</fullName>
    </submittedName>
</protein>
<dbReference type="EMBL" id="MDZA01000044">
    <property type="protein sequence ID" value="OGX91625.1"/>
    <property type="molecule type" value="Genomic_DNA"/>
</dbReference>
<evidence type="ECO:0000313" key="1">
    <source>
        <dbReference type="EMBL" id="OGX91625.1"/>
    </source>
</evidence>
<gene>
    <name evidence="1" type="ORF">BEN49_04395</name>
</gene>
<dbReference type="Proteomes" id="UP000177506">
    <property type="component" value="Unassembled WGS sequence"/>
</dbReference>
<proteinExistence type="predicted"/>